<dbReference type="EMBL" id="KZ851899">
    <property type="protein sequence ID" value="RDH25610.1"/>
    <property type="molecule type" value="Genomic_DNA"/>
</dbReference>
<dbReference type="PRINTS" id="PR00081">
    <property type="entry name" value="GDHRDH"/>
</dbReference>
<dbReference type="Proteomes" id="UP000253845">
    <property type="component" value="Unassembled WGS sequence"/>
</dbReference>
<dbReference type="FunFam" id="3.40.50.720:FF:000084">
    <property type="entry name" value="Short-chain dehydrogenase reductase"/>
    <property type="match status" value="1"/>
</dbReference>
<name>A0A370CGD3_ASPNG</name>
<accession>A0A370CGD3</accession>
<dbReference type="PANTHER" id="PTHR24321:SF12">
    <property type="entry name" value="SHORT-CHAIN DEHYDROGENASE_REDUCTASE FAMILY, PUTATIVE (AFU_ORTHOLOGUE AFUA_5G14340)-RELATED"/>
    <property type="match status" value="1"/>
</dbReference>
<dbReference type="InterPro" id="IPR036291">
    <property type="entry name" value="NAD(P)-bd_dom_sf"/>
</dbReference>
<protein>
    <submittedName>
        <fullName evidence="4">Short chain dehydrogenase/ reductase</fullName>
    </submittedName>
</protein>
<sequence>MACKVSGTAFITGGGNEASGIGKTTAFALAQNGIEAVSLLDVNESLLQRTKDELATSHPQVAVELTVGDVSKEACVDEAVRRTVERFGRIDISVHCAGIVGQPSATHELTAAEWQRVIDINQTGVLLCQKAVIRQMLTQESRGLRLGRGTIVNVASMFGVVAPGGWSGLSAYTASKHAVVAFSKMDAKAYIQQEIRINAICPGYTDTDMIRTYWDAGYMVPDSQRVAIGRRAQPEEIADAVLFLASPMSSYMVGSALVVDGGYTA</sequence>
<gene>
    <name evidence="4" type="ORF">M747DRAFT_300534</name>
</gene>
<evidence type="ECO:0000256" key="3">
    <source>
        <dbReference type="ARBA" id="ARBA00023002"/>
    </source>
</evidence>
<organism evidence="4 5">
    <name type="scientific">Aspergillus niger ATCC 13496</name>
    <dbReference type="NCBI Taxonomy" id="1353008"/>
    <lineage>
        <taxon>Eukaryota</taxon>
        <taxon>Fungi</taxon>
        <taxon>Dikarya</taxon>
        <taxon>Ascomycota</taxon>
        <taxon>Pezizomycotina</taxon>
        <taxon>Eurotiomycetes</taxon>
        <taxon>Eurotiomycetidae</taxon>
        <taxon>Eurotiales</taxon>
        <taxon>Aspergillaceae</taxon>
        <taxon>Aspergillus</taxon>
        <taxon>Aspergillus subgen. Circumdati</taxon>
    </lineage>
</organism>
<dbReference type="InterPro" id="IPR002347">
    <property type="entry name" value="SDR_fam"/>
</dbReference>
<dbReference type="GO" id="GO:0016491">
    <property type="term" value="F:oxidoreductase activity"/>
    <property type="evidence" value="ECO:0007669"/>
    <property type="project" value="UniProtKB-KW"/>
</dbReference>
<dbReference type="VEuPathDB" id="FungiDB:M747DRAFT_300534"/>
<evidence type="ECO:0000256" key="2">
    <source>
        <dbReference type="ARBA" id="ARBA00022857"/>
    </source>
</evidence>
<evidence type="ECO:0000256" key="1">
    <source>
        <dbReference type="ARBA" id="ARBA00006484"/>
    </source>
</evidence>
<evidence type="ECO:0000313" key="5">
    <source>
        <dbReference type="Proteomes" id="UP000253845"/>
    </source>
</evidence>
<keyword evidence="3" id="KW-0560">Oxidoreductase</keyword>
<dbReference type="SUPFAM" id="SSF51735">
    <property type="entry name" value="NAD(P)-binding Rossmann-fold domains"/>
    <property type="match status" value="1"/>
</dbReference>
<evidence type="ECO:0000313" key="4">
    <source>
        <dbReference type="EMBL" id="RDH25610.1"/>
    </source>
</evidence>
<dbReference type="CDD" id="cd05233">
    <property type="entry name" value="SDR_c"/>
    <property type="match status" value="1"/>
</dbReference>
<dbReference type="PANTHER" id="PTHR24321">
    <property type="entry name" value="DEHYDROGENASES, SHORT CHAIN"/>
    <property type="match status" value="1"/>
</dbReference>
<comment type="similarity">
    <text evidence="1">Belongs to the short-chain dehydrogenases/reductases (SDR) family.</text>
</comment>
<reference evidence="4 5" key="1">
    <citation type="submission" date="2018-07" db="EMBL/GenBank/DDBJ databases">
        <title>Section-level genome sequencing of Aspergillus section Nigri to investigate inter- and intra-species variation.</title>
        <authorList>
            <consortium name="DOE Joint Genome Institute"/>
            <person name="Vesth T.C."/>
            <person name="Nybo J.L."/>
            <person name="Theobald S."/>
            <person name="Frisvad J.C."/>
            <person name="Larsen T.O."/>
            <person name="Nielsen K.F."/>
            <person name="Hoof J.B."/>
            <person name="Brandl J."/>
            <person name="Salamov A."/>
            <person name="Riley R."/>
            <person name="Gladden J.M."/>
            <person name="Phatale P."/>
            <person name="Nielsen M.T."/>
            <person name="Lyhne E.K."/>
            <person name="Kogle M.E."/>
            <person name="Strasser K."/>
            <person name="McDonnell E."/>
            <person name="Barry K."/>
            <person name="Clum A."/>
            <person name="Chen C."/>
            <person name="Nolan M."/>
            <person name="Sandor L."/>
            <person name="Kuo A."/>
            <person name="Lipzen A."/>
            <person name="Hainaut M."/>
            <person name="Drula E."/>
            <person name="Tsang A."/>
            <person name="Magnuson J.K."/>
            <person name="Henrissat B."/>
            <person name="Wiebenga A."/>
            <person name="Simmons B.A."/>
            <person name="Makela M.R."/>
            <person name="De vries R.P."/>
            <person name="Grigoriev I.V."/>
            <person name="Mortensen U.H."/>
            <person name="Baker S.E."/>
            <person name="Andersen M.R."/>
        </authorList>
    </citation>
    <scope>NUCLEOTIDE SEQUENCE [LARGE SCALE GENOMIC DNA]</scope>
    <source>
        <strain evidence="4 5">ATCC 13496</strain>
    </source>
</reference>
<proteinExistence type="inferred from homology"/>
<keyword evidence="2" id="KW-0521">NADP</keyword>
<dbReference type="PRINTS" id="PR00080">
    <property type="entry name" value="SDRFAMILY"/>
</dbReference>
<dbReference type="Gene3D" id="3.40.50.720">
    <property type="entry name" value="NAD(P)-binding Rossmann-like Domain"/>
    <property type="match status" value="1"/>
</dbReference>
<dbReference type="AlphaFoldDB" id="A0A370CGD3"/>
<dbReference type="Pfam" id="PF13561">
    <property type="entry name" value="adh_short_C2"/>
    <property type="match status" value="1"/>
</dbReference>